<feature type="domain" description="Protein kinase" evidence="1">
    <location>
        <begin position="208"/>
        <end position="486"/>
    </location>
</feature>
<dbReference type="Pfam" id="PF08378">
    <property type="entry name" value="NERD"/>
    <property type="match status" value="1"/>
</dbReference>
<dbReference type="PROSITE" id="PS00107">
    <property type="entry name" value="PROTEIN_KINASE_ATP"/>
    <property type="match status" value="1"/>
</dbReference>
<proteinExistence type="predicted"/>
<dbReference type="Pfam" id="PF00069">
    <property type="entry name" value="Pkinase"/>
    <property type="match status" value="1"/>
</dbReference>
<comment type="caution">
    <text evidence="3">The sequence shown here is derived from an EMBL/GenBank/DDBJ whole genome shotgun (WGS) entry which is preliminary data.</text>
</comment>
<name>A0A0F9HZV2_9ZZZZ</name>
<accession>A0A0F9HZV2</accession>
<dbReference type="InterPro" id="IPR049832">
    <property type="entry name" value="BREX_PglW"/>
</dbReference>
<evidence type="ECO:0000313" key="3">
    <source>
        <dbReference type="EMBL" id="KKM20991.1"/>
    </source>
</evidence>
<dbReference type="NCBIfam" id="NF033442">
    <property type="entry name" value="BREX_PglW"/>
    <property type="match status" value="1"/>
</dbReference>
<dbReference type="Pfam" id="PF07714">
    <property type="entry name" value="PK_Tyr_Ser-Thr"/>
    <property type="match status" value="1"/>
</dbReference>
<gene>
    <name evidence="3" type="ORF">LCGC14_1639940</name>
</gene>
<dbReference type="Gene3D" id="1.10.510.10">
    <property type="entry name" value="Transferase(Phosphotransferase) domain 1"/>
    <property type="match status" value="2"/>
</dbReference>
<evidence type="ECO:0000259" key="1">
    <source>
        <dbReference type="PROSITE" id="PS50011"/>
    </source>
</evidence>
<dbReference type="InterPro" id="IPR011009">
    <property type="entry name" value="Kinase-like_dom_sf"/>
</dbReference>
<feature type="non-terminal residue" evidence="3">
    <location>
        <position position="782"/>
    </location>
</feature>
<feature type="domain" description="NERD" evidence="2">
    <location>
        <begin position="13"/>
        <end position="130"/>
    </location>
</feature>
<dbReference type="AlphaFoldDB" id="A0A0F9HZV2"/>
<dbReference type="PANTHER" id="PTHR24347">
    <property type="entry name" value="SERINE/THREONINE-PROTEIN KINASE"/>
    <property type="match status" value="1"/>
</dbReference>
<dbReference type="GO" id="GO:0005524">
    <property type="term" value="F:ATP binding"/>
    <property type="evidence" value="ECO:0007669"/>
    <property type="project" value="InterPro"/>
</dbReference>
<organism evidence="3">
    <name type="scientific">marine sediment metagenome</name>
    <dbReference type="NCBI Taxonomy" id="412755"/>
    <lineage>
        <taxon>unclassified sequences</taxon>
        <taxon>metagenomes</taxon>
        <taxon>ecological metagenomes</taxon>
    </lineage>
</organism>
<evidence type="ECO:0000259" key="2">
    <source>
        <dbReference type="PROSITE" id="PS50965"/>
    </source>
</evidence>
<dbReference type="InterPro" id="IPR000719">
    <property type="entry name" value="Prot_kinase_dom"/>
</dbReference>
<dbReference type="InterPro" id="IPR011528">
    <property type="entry name" value="NERD"/>
</dbReference>
<dbReference type="PROSITE" id="PS50965">
    <property type="entry name" value="NERD"/>
    <property type="match status" value="1"/>
</dbReference>
<sequence length="782" mass="88029">MSKQKNWTTVTESQHNWERDALDFVRERFPAHEPYRAWANFEFIADDGSINEVDLLVFTPRGFFLVEIKSHPGQLEGDAHSWTWRHEGRAQVVDNPLFLANLKAKKLASLLRRQRAMGKHRVPFIDALVFCSAEGLQSKLDGNAAFHVCLRDTTNRPGIMAALKSRNCPGLSVQPRGTFNRPMAKAVTRALEQAGVRPSHRSRRVGDYELKDLLDEGPGYQDFLGRHVGLEDTFRRIRIYLVQGETDPQQQVIIRRAAEREFRLLQALEHRGVLRAMEFTNHELGPAIIFQHHPKAVRLDHYVIRHKDQLTDDQRLGLARQIAETIGFAHRKHIVHRALSPRSVLVLDPESSVPRAVITNWQLGYRRIIGTKTPLTREVTATIHVEQLSDDATRLFMAPETMVDADSLGEHQDIFSLGAICYNLFTGQSPAENQVALAEKLRTQRGLRVSAVLNGAPEALDELVQFSTDPDVSIRMETVQDFLEYLDKVEDELTTPSNQLVGDPTQAKPGDVLPGGHQVLRKIGTGSTAVALLVTKDDREYVMKVAVDPEHNSRVSDEGEVLSKFDDPLIVRSHGVMTIGDRVAILMDRAGKTTLGQRIRQEGRLSLDLLQRFGDDLLEAVVLLEREGLAHRDLKPDNIGVALAGPDSALHLVLFDFSLSRCSLENIRAGTPGYLDPFLPLRKPPRWDLQAERFAAAVTLYQMATGAMPTWHDGVTDPSMVECEATIEGERFFANLRVELTGFFRQALRRNPRERFDNAQQMLEAWRAIFSTVTATLTATDE</sequence>
<dbReference type="GO" id="GO:0004672">
    <property type="term" value="F:protein kinase activity"/>
    <property type="evidence" value="ECO:0007669"/>
    <property type="project" value="InterPro"/>
</dbReference>
<dbReference type="SMART" id="SM00220">
    <property type="entry name" value="S_TKc"/>
    <property type="match status" value="1"/>
</dbReference>
<dbReference type="EMBL" id="LAZR01013652">
    <property type="protein sequence ID" value="KKM20991.1"/>
    <property type="molecule type" value="Genomic_DNA"/>
</dbReference>
<protein>
    <recommendedName>
        <fullName evidence="4">Protein kinase domain-containing protein</fullName>
    </recommendedName>
</protein>
<dbReference type="SUPFAM" id="SSF56112">
    <property type="entry name" value="Protein kinase-like (PK-like)"/>
    <property type="match status" value="2"/>
</dbReference>
<dbReference type="InterPro" id="IPR017441">
    <property type="entry name" value="Protein_kinase_ATP_BS"/>
</dbReference>
<feature type="domain" description="Protein kinase" evidence="1">
    <location>
        <begin position="517"/>
        <end position="767"/>
    </location>
</feature>
<dbReference type="InterPro" id="IPR001245">
    <property type="entry name" value="Ser-Thr/Tyr_kinase_cat_dom"/>
</dbReference>
<dbReference type="PROSITE" id="PS50011">
    <property type="entry name" value="PROTEIN_KINASE_DOM"/>
    <property type="match status" value="2"/>
</dbReference>
<evidence type="ECO:0008006" key="4">
    <source>
        <dbReference type="Google" id="ProtNLM"/>
    </source>
</evidence>
<reference evidence="3" key="1">
    <citation type="journal article" date="2015" name="Nature">
        <title>Complex archaea that bridge the gap between prokaryotes and eukaryotes.</title>
        <authorList>
            <person name="Spang A."/>
            <person name="Saw J.H."/>
            <person name="Jorgensen S.L."/>
            <person name="Zaremba-Niedzwiedzka K."/>
            <person name="Martijn J."/>
            <person name="Lind A.E."/>
            <person name="van Eijk R."/>
            <person name="Schleper C."/>
            <person name="Guy L."/>
            <person name="Ettema T.J."/>
        </authorList>
    </citation>
    <scope>NUCLEOTIDE SEQUENCE</scope>
</reference>